<dbReference type="PROSITE" id="PS00107">
    <property type="entry name" value="PROTEIN_KINASE_ATP"/>
    <property type="match status" value="1"/>
</dbReference>
<dbReference type="Gene3D" id="1.10.510.10">
    <property type="entry name" value="Transferase(Phosphotransferase) domain 1"/>
    <property type="match status" value="1"/>
</dbReference>
<gene>
    <name evidence="7" type="ORF">ACFPYJ_04740</name>
</gene>
<proteinExistence type="predicted"/>
<dbReference type="CDD" id="cd14014">
    <property type="entry name" value="STKc_PknB_like"/>
    <property type="match status" value="1"/>
</dbReference>
<evidence type="ECO:0000256" key="4">
    <source>
        <dbReference type="ARBA" id="ARBA00022840"/>
    </source>
</evidence>
<keyword evidence="1" id="KW-0808">Transferase</keyword>
<comment type="caution">
    <text evidence="7">The sequence shown here is derived from an EMBL/GenBank/DDBJ whole genome shotgun (WGS) entry which is preliminary data.</text>
</comment>
<accession>A0ABW0VS91</accession>
<dbReference type="Gene3D" id="3.30.200.20">
    <property type="entry name" value="Phosphorylase Kinase, domain 1"/>
    <property type="match status" value="1"/>
</dbReference>
<organism evidence="7 8">
    <name type="scientific">Paenibacillus solisilvae</name>
    <dbReference type="NCBI Taxonomy" id="2486751"/>
    <lineage>
        <taxon>Bacteria</taxon>
        <taxon>Bacillati</taxon>
        <taxon>Bacillota</taxon>
        <taxon>Bacilli</taxon>
        <taxon>Bacillales</taxon>
        <taxon>Paenibacillaceae</taxon>
        <taxon>Paenibacillus</taxon>
    </lineage>
</organism>
<keyword evidence="4 5" id="KW-0067">ATP-binding</keyword>
<reference evidence="8" key="1">
    <citation type="journal article" date="2019" name="Int. J. Syst. Evol. Microbiol.">
        <title>The Global Catalogue of Microorganisms (GCM) 10K type strain sequencing project: providing services to taxonomists for standard genome sequencing and annotation.</title>
        <authorList>
            <consortium name="The Broad Institute Genomics Platform"/>
            <consortium name="The Broad Institute Genome Sequencing Center for Infectious Disease"/>
            <person name="Wu L."/>
            <person name="Ma J."/>
        </authorList>
    </citation>
    <scope>NUCLEOTIDE SEQUENCE [LARGE SCALE GENOMIC DNA]</scope>
    <source>
        <strain evidence="8">CGMCC 1.3240</strain>
    </source>
</reference>
<dbReference type="PROSITE" id="PS50011">
    <property type="entry name" value="PROTEIN_KINASE_DOM"/>
    <property type="match status" value="1"/>
</dbReference>
<feature type="binding site" evidence="5">
    <location>
        <position position="50"/>
    </location>
    <ligand>
        <name>ATP</name>
        <dbReference type="ChEBI" id="CHEBI:30616"/>
    </ligand>
</feature>
<dbReference type="InterPro" id="IPR011009">
    <property type="entry name" value="Kinase-like_dom_sf"/>
</dbReference>
<protein>
    <submittedName>
        <fullName evidence="7">Serine/threonine protein kinase</fullName>
    </submittedName>
</protein>
<dbReference type="GO" id="GO:0004674">
    <property type="term" value="F:protein serine/threonine kinase activity"/>
    <property type="evidence" value="ECO:0007669"/>
    <property type="project" value="UniProtKB-KW"/>
</dbReference>
<dbReference type="Pfam" id="PF00069">
    <property type="entry name" value="Pkinase"/>
    <property type="match status" value="1"/>
</dbReference>
<feature type="domain" description="Protein kinase" evidence="6">
    <location>
        <begin position="20"/>
        <end position="265"/>
    </location>
</feature>
<keyword evidence="2 5" id="KW-0547">Nucleotide-binding</keyword>
<dbReference type="SMART" id="SM00220">
    <property type="entry name" value="S_TKc"/>
    <property type="match status" value="1"/>
</dbReference>
<evidence type="ECO:0000256" key="1">
    <source>
        <dbReference type="ARBA" id="ARBA00022679"/>
    </source>
</evidence>
<dbReference type="SUPFAM" id="SSF56112">
    <property type="entry name" value="Protein kinase-like (PK-like)"/>
    <property type="match status" value="1"/>
</dbReference>
<dbReference type="InterPro" id="IPR008271">
    <property type="entry name" value="Ser/Thr_kinase_AS"/>
</dbReference>
<evidence type="ECO:0000259" key="6">
    <source>
        <dbReference type="PROSITE" id="PS50011"/>
    </source>
</evidence>
<evidence type="ECO:0000256" key="2">
    <source>
        <dbReference type="ARBA" id="ARBA00022741"/>
    </source>
</evidence>
<sequence>MKMPFNQAGYDNGKVIGGRYRILGLIGQGGMGEVYAAEDLRLQGKLRALKVNKANTADAMYSAEEAGLLMRLNHPHLPLIIDYFPACEFGHEILVMDYIDGITLQAHLMESGGSLSLKAVIEIGVQLCDALGYLHGQQPPIIHRDLKPTNVMMDRSGFVRLIDFGIARSFKQGKDQDTQILGTPGFAAPEQAGQQQSDARTDVYGLGSLLYFLLSGGNRFTGTAMQSSRFLSHLPVQLKNALARMLDPVPEHRYSSMEAAKTALIRCLGQELHSQHPISPRPNKQVRITVASLSPGSGSTFAAITLAHLLGLRGVDCAAVEHPELEPEWHALLNITDQSSFAGGSSPLDSRYMRRTASSYPVTWHALRPEVPVERSENKLQYRLMMDSLQQSVVVTDLSSAWMAKPMEAELLQADMLLFVVDPFPSKWTPERMKAALSLIYEREKHHRATFWAANKDLRFQSRTE</sequence>
<keyword evidence="3 7" id="KW-0418">Kinase</keyword>
<dbReference type="InterPro" id="IPR000719">
    <property type="entry name" value="Prot_kinase_dom"/>
</dbReference>
<dbReference type="PANTHER" id="PTHR43289">
    <property type="entry name" value="MITOGEN-ACTIVATED PROTEIN KINASE KINASE KINASE 20-RELATED"/>
    <property type="match status" value="1"/>
</dbReference>
<evidence type="ECO:0000313" key="8">
    <source>
        <dbReference type="Proteomes" id="UP001596047"/>
    </source>
</evidence>
<dbReference type="EMBL" id="JBHSOW010000016">
    <property type="protein sequence ID" value="MFC5648440.1"/>
    <property type="molecule type" value="Genomic_DNA"/>
</dbReference>
<keyword evidence="7" id="KW-0723">Serine/threonine-protein kinase</keyword>
<name>A0ABW0VS91_9BACL</name>
<evidence type="ECO:0000256" key="5">
    <source>
        <dbReference type="PROSITE-ProRule" id="PRU10141"/>
    </source>
</evidence>
<evidence type="ECO:0000256" key="3">
    <source>
        <dbReference type="ARBA" id="ARBA00022777"/>
    </source>
</evidence>
<dbReference type="RefSeq" id="WP_379186900.1">
    <property type="nucleotide sequence ID" value="NZ_JBHSOW010000016.1"/>
</dbReference>
<keyword evidence="8" id="KW-1185">Reference proteome</keyword>
<dbReference type="Proteomes" id="UP001596047">
    <property type="component" value="Unassembled WGS sequence"/>
</dbReference>
<evidence type="ECO:0000313" key="7">
    <source>
        <dbReference type="EMBL" id="MFC5648440.1"/>
    </source>
</evidence>
<dbReference type="PROSITE" id="PS00108">
    <property type="entry name" value="PROTEIN_KINASE_ST"/>
    <property type="match status" value="1"/>
</dbReference>
<dbReference type="PANTHER" id="PTHR43289:SF34">
    <property type="entry name" value="SERINE_THREONINE-PROTEIN KINASE YBDM-RELATED"/>
    <property type="match status" value="1"/>
</dbReference>
<dbReference type="InterPro" id="IPR017441">
    <property type="entry name" value="Protein_kinase_ATP_BS"/>
</dbReference>